<feature type="compositionally biased region" description="Low complexity" evidence="1">
    <location>
        <begin position="135"/>
        <end position="148"/>
    </location>
</feature>
<feature type="region of interest" description="Disordered" evidence="1">
    <location>
        <begin position="39"/>
        <end position="114"/>
    </location>
</feature>
<feature type="region of interest" description="Disordered" evidence="1">
    <location>
        <begin position="365"/>
        <end position="450"/>
    </location>
</feature>
<dbReference type="HOGENOM" id="CLU_522802_0_0_1"/>
<feature type="compositionally biased region" description="Pro residues" evidence="1">
    <location>
        <begin position="61"/>
        <end position="74"/>
    </location>
</feature>
<reference evidence="3" key="1">
    <citation type="journal article" date="2014" name="Proc. Natl. Acad. Sci. U.S.A.">
        <title>Extensive sampling of basidiomycete genomes demonstrates inadequacy of the white-rot/brown-rot paradigm for wood decay fungi.</title>
        <authorList>
            <person name="Riley R."/>
            <person name="Salamov A.A."/>
            <person name="Brown D.W."/>
            <person name="Nagy L.G."/>
            <person name="Floudas D."/>
            <person name="Held B.W."/>
            <person name="Levasseur A."/>
            <person name="Lombard V."/>
            <person name="Morin E."/>
            <person name="Otillar R."/>
            <person name="Lindquist E.A."/>
            <person name="Sun H."/>
            <person name="LaButti K.M."/>
            <person name="Schmutz J."/>
            <person name="Jabbour D."/>
            <person name="Luo H."/>
            <person name="Baker S.E."/>
            <person name="Pisabarro A.G."/>
            <person name="Walton J.D."/>
            <person name="Blanchette R.A."/>
            <person name="Henrissat B."/>
            <person name="Martin F."/>
            <person name="Cullen D."/>
            <person name="Hibbett D.S."/>
            <person name="Grigoriev I.V."/>
        </authorList>
    </citation>
    <scope>NUCLEOTIDE SEQUENCE [LARGE SCALE GENOMIC DNA]</scope>
    <source>
        <strain evidence="3">CBS 339.88</strain>
    </source>
</reference>
<dbReference type="STRING" id="685588.A0A067SUJ8"/>
<feature type="region of interest" description="Disordered" evidence="1">
    <location>
        <begin position="620"/>
        <end position="646"/>
    </location>
</feature>
<dbReference type="Proteomes" id="UP000027222">
    <property type="component" value="Unassembled WGS sequence"/>
</dbReference>
<feature type="region of interest" description="Disordered" evidence="1">
    <location>
        <begin position="469"/>
        <end position="579"/>
    </location>
</feature>
<feature type="compositionally biased region" description="Low complexity" evidence="1">
    <location>
        <begin position="1"/>
        <end position="10"/>
    </location>
</feature>
<evidence type="ECO:0000313" key="2">
    <source>
        <dbReference type="EMBL" id="KDR74610.1"/>
    </source>
</evidence>
<feature type="compositionally biased region" description="Pro residues" evidence="1">
    <location>
        <begin position="486"/>
        <end position="495"/>
    </location>
</feature>
<name>A0A067SUJ8_GALM3</name>
<dbReference type="OrthoDB" id="3244156at2759"/>
<dbReference type="EMBL" id="KL142382">
    <property type="protein sequence ID" value="KDR74610.1"/>
    <property type="molecule type" value="Genomic_DNA"/>
</dbReference>
<feature type="region of interest" description="Disordered" evidence="1">
    <location>
        <begin position="1"/>
        <end position="25"/>
    </location>
</feature>
<proteinExistence type="predicted"/>
<protein>
    <submittedName>
        <fullName evidence="2">Uncharacterized protein</fullName>
    </submittedName>
</protein>
<dbReference type="AlphaFoldDB" id="A0A067SUJ8"/>
<feature type="compositionally biased region" description="Polar residues" evidence="1">
    <location>
        <begin position="90"/>
        <end position="100"/>
    </location>
</feature>
<gene>
    <name evidence="2" type="ORF">GALMADRAFT_157273</name>
</gene>
<evidence type="ECO:0000313" key="3">
    <source>
        <dbReference type="Proteomes" id="UP000027222"/>
    </source>
</evidence>
<feature type="compositionally biased region" description="Polar residues" evidence="1">
    <location>
        <begin position="496"/>
        <end position="522"/>
    </location>
</feature>
<keyword evidence="3" id="KW-1185">Reference proteome</keyword>
<organism evidence="2 3">
    <name type="scientific">Galerina marginata (strain CBS 339.88)</name>
    <dbReference type="NCBI Taxonomy" id="685588"/>
    <lineage>
        <taxon>Eukaryota</taxon>
        <taxon>Fungi</taxon>
        <taxon>Dikarya</taxon>
        <taxon>Basidiomycota</taxon>
        <taxon>Agaricomycotina</taxon>
        <taxon>Agaricomycetes</taxon>
        <taxon>Agaricomycetidae</taxon>
        <taxon>Agaricales</taxon>
        <taxon>Agaricineae</taxon>
        <taxon>Strophariaceae</taxon>
        <taxon>Galerina</taxon>
    </lineage>
</organism>
<feature type="compositionally biased region" description="Polar residues" evidence="1">
    <location>
        <begin position="408"/>
        <end position="423"/>
    </location>
</feature>
<feature type="region of interest" description="Disordered" evidence="1">
    <location>
        <begin position="333"/>
        <end position="353"/>
    </location>
</feature>
<accession>A0A067SUJ8</accession>
<evidence type="ECO:0000256" key="1">
    <source>
        <dbReference type="SAM" id="MobiDB-lite"/>
    </source>
</evidence>
<feature type="compositionally biased region" description="Low complexity" evidence="1">
    <location>
        <begin position="167"/>
        <end position="187"/>
    </location>
</feature>
<feature type="compositionally biased region" description="Basic and acidic residues" evidence="1">
    <location>
        <begin position="101"/>
        <end position="112"/>
    </location>
</feature>
<sequence>MAYSSTLSSTKSKKKPPFVPSPRWLSESPAYVPAFAEVDSSGRPLSGHSSQQTYSAELKSPIPPPPANLYPPGTPSAFNVDPGVPFAATQGPTDAGSDNGSVRDEPQEEKRFVGGLVTGIKKVVRNSLRAASRSQYQQQQQYQPQQQPGWNQSIYAQPPEFRDSGYAASSSQLAPAPLGPAPGVLSPIQDVQSPPPSSHRVETIYSSPRPPSETLIGHAEPKFGRQRTPSLAPQEIIPPEIMSPVSASLEPGSDYGAMNATPPPSEASLRTYFKRVKKIAKDVHDLPWVAKERVTTDYYPERTRRRDEPKHPAIAWRSHAFAQMNYRASFGASTPVDEEEYEESGSSILPLNAPHQRSHSIMDLNDEFDANPTPVPQGTPHGSGYFPFTPSRDNLPADPPQAQPLFTLPSSQPQIQTPAQRTYQPPLPTGSILLQSNPNPPDAHRTMSPSQPWSAAVRSAQHTPIFPVTGRESFQYDTPNINTPDIPSPRTPPVQTPKQRAASISHSYSQSRPQIPAGQNQYGDRPIHLTSQRPAYDYNYYDDDIDNYTPTPAPGHTHRRRASQSQSQSGAVPRTPRTPAAQAYTPAAHGQNLDDWEAFPQERHGYVPSHLAENYYGMRYGPGVHAQRPPVAPPPLSGPSSVASLR</sequence>
<feature type="compositionally biased region" description="Polar residues" evidence="1">
    <location>
        <begin position="475"/>
        <end position="485"/>
    </location>
</feature>
<feature type="region of interest" description="Disordered" evidence="1">
    <location>
        <begin position="129"/>
        <end position="266"/>
    </location>
</feature>